<keyword evidence="11" id="KW-0902">Two-component regulatory system</keyword>
<dbReference type="InterPro" id="IPR036097">
    <property type="entry name" value="HisK_dim/P_sf"/>
</dbReference>
<dbReference type="Gene3D" id="3.30.450.40">
    <property type="match status" value="1"/>
</dbReference>
<keyword evidence="6 13" id="KW-0812">Transmembrane</keyword>
<dbReference type="InterPro" id="IPR003594">
    <property type="entry name" value="HATPase_dom"/>
</dbReference>
<dbReference type="PANTHER" id="PTHR45569">
    <property type="entry name" value="SENSOR PROTEIN KDPD"/>
    <property type="match status" value="1"/>
</dbReference>
<dbReference type="SUPFAM" id="SSF55874">
    <property type="entry name" value="ATPase domain of HSP90 chaperone/DNA topoisomerase II/histidine kinase"/>
    <property type="match status" value="1"/>
</dbReference>
<evidence type="ECO:0000256" key="8">
    <source>
        <dbReference type="ARBA" id="ARBA00022777"/>
    </source>
</evidence>
<dbReference type="Gene3D" id="1.20.120.620">
    <property type="entry name" value="Backbone structure of the membrane domain of e. Coli histidine kinase receptor kdpd"/>
    <property type="match status" value="1"/>
</dbReference>
<evidence type="ECO:0000256" key="2">
    <source>
        <dbReference type="ARBA" id="ARBA00004141"/>
    </source>
</evidence>
<dbReference type="PROSITE" id="PS50109">
    <property type="entry name" value="HIS_KIN"/>
    <property type="match status" value="1"/>
</dbReference>
<dbReference type="Pfam" id="PF00512">
    <property type="entry name" value="HisKA"/>
    <property type="match status" value="1"/>
</dbReference>
<evidence type="ECO:0000256" key="13">
    <source>
        <dbReference type="SAM" id="Phobius"/>
    </source>
</evidence>
<organism evidence="15 16">
    <name type="scientific">Phytopseudomonas seleniipraecipitans</name>
    <dbReference type="NCBI Taxonomy" id="640205"/>
    <lineage>
        <taxon>Bacteria</taxon>
        <taxon>Pseudomonadati</taxon>
        <taxon>Pseudomonadota</taxon>
        <taxon>Gammaproteobacteria</taxon>
        <taxon>Pseudomonadales</taxon>
        <taxon>Pseudomonadaceae</taxon>
        <taxon>Phytopseudomonas</taxon>
    </lineage>
</organism>
<feature type="domain" description="Histidine kinase" evidence="14">
    <location>
        <begin position="421"/>
        <end position="637"/>
    </location>
</feature>
<keyword evidence="5" id="KW-0808">Transferase</keyword>
<dbReference type="InterPro" id="IPR005467">
    <property type="entry name" value="His_kinase_dom"/>
</dbReference>
<evidence type="ECO:0000256" key="6">
    <source>
        <dbReference type="ARBA" id="ARBA00022692"/>
    </source>
</evidence>
<evidence type="ECO:0000256" key="3">
    <source>
        <dbReference type="ARBA" id="ARBA00012438"/>
    </source>
</evidence>
<accession>A0A1G7PW32</accession>
<dbReference type="GO" id="GO:0005524">
    <property type="term" value="F:ATP binding"/>
    <property type="evidence" value="ECO:0007669"/>
    <property type="project" value="UniProtKB-KW"/>
</dbReference>
<protein>
    <recommendedName>
        <fullName evidence="3">histidine kinase</fullName>
        <ecNumber evidence="3">2.7.13.3</ecNumber>
    </recommendedName>
</protein>
<dbReference type="EC" id="2.7.13.3" evidence="3"/>
<dbReference type="InterPro" id="IPR029016">
    <property type="entry name" value="GAF-like_dom_sf"/>
</dbReference>
<dbReference type="CDD" id="cd00075">
    <property type="entry name" value="HATPase"/>
    <property type="match status" value="1"/>
</dbReference>
<keyword evidence="15" id="KW-0813">Transport</keyword>
<evidence type="ECO:0000313" key="16">
    <source>
        <dbReference type="Proteomes" id="UP000243378"/>
    </source>
</evidence>
<dbReference type="InterPro" id="IPR004358">
    <property type="entry name" value="Sig_transdc_His_kin-like_C"/>
</dbReference>
<keyword evidence="15" id="KW-0406">Ion transport</keyword>
<comment type="subcellular location">
    <subcellularLocation>
        <location evidence="2">Membrane</location>
        <topology evidence="2">Multi-pass membrane protein</topology>
    </subcellularLocation>
</comment>
<dbReference type="SMART" id="SM00387">
    <property type="entry name" value="HATPase_c"/>
    <property type="match status" value="1"/>
</dbReference>
<dbReference type="InterPro" id="IPR038318">
    <property type="entry name" value="KdpD_sf"/>
</dbReference>
<evidence type="ECO:0000256" key="5">
    <source>
        <dbReference type="ARBA" id="ARBA00022679"/>
    </source>
</evidence>
<feature type="transmembrane region" description="Helical" evidence="13">
    <location>
        <begin position="151"/>
        <end position="171"/>
    </location>
</feature>
<evidence type="ECO:0000256" key="7">
    <source>
        <dbReference type="ARBA" id="ARBA00022741"/>
    </source>
</evidence>
<evidence type="ECO:0000256" key="9">
    <source>
        <dbReference type="ARBA" id="ARBA00022840"/>
    </source>
</evidence>
<dbReference type="CDD" id="cd00082">
    <property type="entry name" value="HisKA"/>
    <property type="match status" value="1"/>
</dbReference>
<keyword evidence="4" id="KW-0597">Phosphoprotein</keyword>
<dbReference type="SUPFAM" id="SSF47384">
    <property type="entry name" value="Homodimeric domain of signal transducing histidine kinase"/>
    <property type="match status" value="1"/>
</dbReference>
<sequence length="651" mass="70482">MIGTAPATEITMPTAAPSTLRYSQGPLLACLSGQANDEALLSHVAELARLRGRPWIAVAVADSARHQAMGALEHLCEQLGGSYVQLQGRNRATSLVEFAHSRQAAGLWCAGSGRRALVKTLLRHADGFEIGALNLPGKPSERRPPQATAPFSEYLLAVVAAFVGALLAQAVSGWLDLPNISLVFLAAVLLVAVRSSTGPALLCALLSFGAYGFYFLPPAWSVVIHREQDILTLVFFLLMALLTGNLAARQRRQYQDLQQAQAQTQQLLLFAERLSNARDHSDLFHAMARQLDLPDQQLCLLSLDENGHWQALDGSPPDLSELERISAEHAWRNGQPRGYDSHSLARPHWWWWPLLEVDQPLALLGVRTGQGDAPPIEQRRLIGTLLPLLSNALARVRIAEALAHSRLHHETERLRSALLASVSHDLRTPLTAMRGNIETLQLFADNLDAAVRDELLQDTGTEAARLDRYIQNLLDMTRLSHGALQLERDWVSAGDLIAVALQRLRPMLQPLRVSYDVPDDTPLLWAQGALIEQALINVLENAARFSPPGGEIGIRVSSHGAWLNIAVSDQGPGIPEDEQARIFDMFYTAARGDRGGGGTGLGLAICQGMLTAHGGHVSVASVLGRGSTLTLHMPLAAAPGGEPAEHEGAPT</sequence>
<dbReference type="PANTHER" id="PTHR45569:SF1">
    <property type="entry name" value="SENSOR PROTEIN KDPD"/>
    <property type="match status" value="1"/>
</dbReference>
<dbReference type="InterPro" id="IPR025201">
    <property type="entry name" value="KdpD_TM"/>
</dbReference>
<dbReference type="EMBL" id="FNBM01000005">
    <property type="protein sequence ID" value="SDF90423.1"/>
    <property type="molecule type" value="Genomic_DNA"/>
</dbReference>
<dbReference type="InterPro" id="IPR003661">
    <property type="entry name" value="HisK_dim/P_dom"/>
</dbReference>
<dbReference type="STRING" id="640205.SAMN05216381_2696"/>
<dbReference type="GO" id="GO:0000155">
    <property type="term" value="F:phosphorelay sensor kinase activity"/>
    <property type="evidence" value="ECO:0007669"/>
    <property type="project" value="InterPro"/>
</dbReference>
<reference evidence="15 16" key="1">
    <citation type="submission" date="2016-10" db="EMBL/GenBank/DDBJ databases">
        <authorList>
            <person name="de Groot N.N."/>
        </authorList>
    </citation>
    <scope>NUCLEOTIDE SEQUENCE [LARGE SCALE GENOMIC DNA]</scope>
    <source>
        <strain evidence="15 16">LMG 25475</strain>
    </source>
</reference>
<dbReference type="SMART" id="SM00388">
    <property type="entry name" value="HisKA"/>
    <property type="match status" value="1"/>
</dbReference>
<dbReference type="Pfam" id="PF02518">
    <property type="entry name" value="HATPase_c"/>
    <property type="match status" value="1"/>
</dbReference>
<gene>
    <name evidence="15" type="ORF">SAMN05216381_2696</name>
</gene>
<keyword evidence="8 15" id="KW-0418">Kinase</keyword>
<dbReference type="GO" id="GO:0005886">
    <property type="term" value="C:plasma membrane"/>
    <property type="evidence" value="ECO:0007669"/>
    <property type="project" value="TreeGrafter"/>
</dbReference>
<dbReference type="Proteomes" id="UP000243378">
    <property type="component" value="Unassembled WGS sequence"/>
</dbReference>
<keyword evidence="10 13" id="KW-1133">Transmembrane helix</keyword>
<dbReference type="InterPro" id="IPR036890">
    <property type="entry name" value="HATPase_C_sf"/>
</dbReference>
<dbReference type="Pfam" id="PF13493">
    <property type="entry name" value="DUF4118"/>
    <property type="match status" value="1"/>
</dbReference>
<name>A0A1G7PW32_9GAMM</name>
<keyword evidence="12 13" id="KW-0472">Membrane</keyword>
<dbReference type="AlphaFoldDB" id="A0A1G7PW32"/>
<keyword evidence="9" id="KW-0067">ATP-binding</keyword>
<dbReference type="Gene3D" id="1.10.287.130">
    <property type="match status" value="1"/>
</dbReference>
<keyword evidence="7" id="KW-0547">Nucleotide-binding</keyword>
<dbReference type="GO" id="GO:0034220">
    <property type="term" value="P:monoatomic ion transmembrane transport"/>
    <property type="evidence" value="ECO:0007669"/>
    <property type="project" value="UniProtKB-KW"/>
</dbReference>
<evidence type="ECO:0000313" key="15">
    <source>
        <dbReference type="EMBL" id="SDF90423.1"/>
    </source>
</evidence>
<keyword evidence="15" id="KW-0407">Ion channel</keyword>
<feature type="transmembrane region" description="Helical" evidence="13">
    <location>
        <begin position="200"/>
        <end position="224"/>
    </location>
</feature>
<dbReference type="Gene3D" id="3.30.565.10">
    <property type="entry name" value="Histidine kinase-like ATPase, C-terminal domain"/>
    <property type="match status" value="1"/>
</dbReference>
<evidence type="ECO:0000256" key="4">
    <source>
        <dbReference type="ARBA" id="ARBA00022553"/>
    </source>
</evidence>
<evidence type="ECO:0000256" key="12">
    <source>
        <dbReference type="ARBA" id="ARBA00023136"/>
    </source>
</evidence>
<evidence type="ECO:0000259" key="14">
    <source>
        <dbReference type="PROSITE" id="PS50109"/>
    </source>
</evidence>
<comment type="catalytic activity">
    <reaction evidence="1">
        <text>ATP + protein L-histidine = ADP + protein N-phospho-L-histidine.</text>
        <dbReference type="EC" id="2.7.13.3"/>
    </reaction>
</comment>
<dbReference type="InterPro" id="IPR052023">
    <property type="entry name" value="Histidine_kinase_KdpD"/>
</dbReference>
<proteinExistence type="predicted"/>
<evidence type="ECO:0000256" key="1">
    <source>
        <dbReference type="ARBA" id="ARBA00000085"/>
    </source>
</evidence>
<evidence type="ECO:0000256" key="10">
    <source>
        <dbReference type="ARBA" id="ARBA00022989"/>
    </source>
</evidence>
<feature type="transmembrane region" description="Helical" evidence="13">
    <location>
        <begin position="177"/>
        <end position="193"/>
    </location>
</feature>
<feature type="transmembrane region" description="Helical" evidence="13">
    <location>
        <begin position="230"/>
        <end position="248"/>
    </location>
</feature>
<evidence type="ECO:0000256" key="11">
    <source>
        <dbReference type="ARBA" id="ARBA00023012"/>
    </source>
</evidence>
<dbReference type="PRINTS" id="PR00344">
    <property type="entry name" value="BCTRLSENSOR"/>
</dbReference>